<evidence type="ECO:0000313" key="14">
    <source>
        <dbReference type="Proteomes" id="UP001583172"/>
    </source>
</evidence>
<evidence type="ECO:0008006" key="15">
    <source>
        <dbReference type="Google" id="ProtNLM"/>
    </source>
</evidence>
<keyword evidence="7" id="KW-0012">Acyltransferase</keyword>
<dbReference type="SUPFAM" id="SSF52151">
    <property type="entry name" value="FabD/lysophospholipase-like"/>
    <property type="match status" value="1"/>
</dbReference>
<evidence type="ECO:0000259" key="12">
    <source>
        <dbReference type="PROSITE" id="PS52019"/>
    </source>
</evidence>
<evidence type="ECO:0000256" key="6">
    <source>
        <dbReference type="ARBA" id="ARBA00023268"/>
    </source>
</evidence>
<dbReference type="SMART" id="SM00823">
    <property type="entry name" value="PKS_PP"/>
    <property type="match status" value="1"/>
</dbReference>
<evidence type="ECO:0000256" key="4">
    <source>
        <dbReference type="ARBA" id="ARBA00022857"/>
    </source>
</evidence>
<feature type="region of interest" description="C-terminal hotdog fold" evidence="8">
    <location>
        <begin position="1101"/>
        <end position="1254"/>
    </location>
</feature>
<dbReference type="Pfam" id="PF14765">
    <property type="entry name" value="PS-DH"/>
    <property type="match status" value="1"/>
</dbReference>
<dbReference type="InterPro" id="IPR020806">
    <property type="entry name" value="PKS_PP-bd"/>
</dbReference>
<evidence type="ECO:0000259" key="11">
    <source>
        <dbReference type="PROSITE" id="PS52004"/>
    </source>
</evidence>
<keyword evidence="6" id="KW-0511">Multifunctional enzyme</keyword>
<dbReference type="SMART" id="SM00826">
    <property type="entry name" value="PKS_DH"/>
    <property type="match status" value="1"/>
</dbReference>
<dbReference type="SUPFAM" id="SSF50129">
    <property type="entry name" value="GroES-like"/>
    <property type="match status" value="1"/>
</dbReference>
<keyword evidence="2" id="KW-0597">Phosphoprotein</keyword>
<dbReference type="Pfam" id="PF13602">
    <property type="entry name" value="ADH_zinc_N_2"/>
    <property type="match status" value="1"/>
</dbReference>
<dbReference type="InterPro" id="IPR057326">
    <property type="entry name" value="KR_dom"/>
</dbReference>
<dbReference type="Pfam" id="PF02801">
    <property type="entry name" value="Ketoacyl-synt_C"/>
    <property type="match status" value="1"/>
</dbReference>
<dbReference type="Pfam" id="PF23114">
    <property type="entry name" value="NAD-bd_HRPKS_sdrA"/>
    <property type="match status" value="1"/>
</dbReference>
<evidence type="ECO:0000256" key="1">
    <source>
        <dbReference type="ARBA" id="ARBA00022450"/>
    </source>
</evidence>
<evidence type="ECO:0000256" key="3">
    <source>
        <dbReference type="ARBA" id="ARBA00022679"/>
    </source>
</evidence>
<keyword evidence="14" id="KW-1185">Reference proteome</keyword>
<dbReference type="InterPro" id="IPR020841">
    <property type="entry name" value="PKS_Beta-ketoAc_synthase_dom"/>
</dbReference>
<dbReference type="InterPro" id="IPR032821">
    <property type="entry name" value="PKS_assoc"/>
</dbReference>
<proteinExistence type="predicted"/>
<feature type="region of interest" description="Disordered" evidence="9">
    <location>
        <begin position="397"/>
        <end position="450"/>
    </location>
</feature>
<feature type="domain" description="Ketosynthase family 3 (KS3)" evidence="11">
    <location>
        <begin position="5"/>
        <end position="378"/>
    </location>
</feature>
<keyword evidence="3" id="KW-0808">Transferase</keyword>
<dbReference type="Pfam" id="PF08242">
    <property type="entry name" value="Methyltransf_12"/>
    <property type="match status" value="1"/>
</dbReference>
<feature type="domain" description="PKS/mFAS DH" evidence="12">
    <location>
        <begin position="947"/>
        <end position="1254"/>
    </location>
</feature>
<accession>A0ABR3VGW3</accession>
<dbReference type="Pfam" id="PF21089">
    <property type="entry name" value="PKS_DH_N"/>
    <property type="match status" value="1"/>
</dbReference>
<dbReference type="InterPro" id="IPR020843">
    <property type="entry name" value="ER"/>
</dbReference>
<dbReference type="InterPro" id="IPR036291">
    <property type="entry name" value="NAD(P)-bd_dom_sf"/>
</dbReference>
<dbReference type="SUPFAM" id="SSF55048">
    <property type="entry name" value="Probable ACP-binding domain of malonyl-CoA ACP transacylase"/>
    <property type="match status" value="1"/>
</dbReference>
<dbReference type="EMBL" id="JAZGSY010000087">
    <property type="protein sequence ID" value="KAL1841095.1"/>
    <property type="molecule type" value="Genomic_DNA"/>
</dbReference>
<feature type="active site" description="Proton acceptor; for dehydratase activity" evidence="8">
    <location>
        <position position="979"/>
    </location>
</feature>
<feature type="region of interest" description="Disordered" evidence="9">
    <location>
        <begin position="2406"/>
        <end position="2436"/>
    </location>
</feature>
<dbReference type="SMART" id="SM00825">
    <property type="entry name" value="PKS_KS"/>
    <property type="match status" value="1"/>
</dbReference>
<dbReference type="Pfam" id="PF00698">
    <property type="entry name" value="Acyl_transf_1"/>
    <property type="match status" value="1"/>
</dbReference>
<feature type="active site" description="Proton donor; for dehydratase activity" evidence="8">
    <location>
        <position position="1167"/>
    </location>
</feature>
<dbReference type="SUPFAM" id="SSF47336">
    <property type="entry name" value="ACP-like"/>
    <property type="match status" value="1"/>
</dbReference>
<reference evidence="13 14" key="1">
    <citation type="journal article" date="2024" name="Commun. Biol.">
        <title>Comparative genomic analysis of thermophilic fungi reveals convergent evolutionary adaptations and gene losses.</title>
        <authorList>
            <person name="Steindorff A.S."/>
            <person name="Aguilar-Pontes M.V."/>
            <person name="Robinson A.J."/>
            <person name="Andreopoulos B."/>
            <person name="LaButti K."/>
            <person name="Kuo A."/>
            <person name="Mondo S."/>
            <person name="Riley R."/>
            <person name="Otillar R."/>
            <person name="Haridas S."/>
            <person name="Lipzen A."/>
            <person name="Grimwood J."/>
            <person name="Schmutz J."/>
            <person name="Clum A."/>
            <person name="Reid I.D."/>
            <person name="Moisan M.C."/>
            <person name="Butler G."/>
            <person name="Nguyen T.T.M."/>
            <person name="Dewar K."/>
            <person name="Conant G."/>
            <person name="Drula E."/>
            <person name="Henrissat B."/>
            <person name="Hansel C."/>
            <person name="Singer S."/>
            <person name="Hutchinson M.I."/>
            <person name="de Vries R.P."/>
            <person name="Natvig D.O."/>
            <person name="Powell A.J."/>
            <person name="Tsang A."/>
            <person name="Grigoriev I.V."/>
        </authorList>
    </citation>
    <scope>NUCLEOTIDE SEQUENCE [LARGE SCALE GENOMIC DNA]</scope>
    <source>
        <strain evidence="13 14">CBS 620.91</strain>
    </source>
</reference>
<dbReference type="PANTHER" id="PTHR43775:SF29">
    <property type="entry name" value="ASPERFURANONE POLYKETIDE SYNTHASE AFOG-RELATED"/>
    <property type="match status" value="1"/>
</dbReference>
<dbReference type="SMART" id="SM00822">
    <property type="entry name" value="PKS_KR"/>
    <property type="match status" value="1"/>
</dbReference>
<dbReference type="CDD" id="cd05195">
    <property type="entry name" value="enoyl_red"/>
    <property type="match status" value="1"/>
</dbReference>
<dbReference type="Pfam" id="PF08659">
    <property type="entry name" value="KR"/>
    <property type="match status" value="1"/>
</dbReference>
<protein>
    <recommendedName>
        <fullName evidence="15">Polyketide synthase</fullName>
    </recommendedName>
</protein>
<dbReference type="InterPro" id="IPR014043">
    <property type="entry name" value="Acyl_transferase_dom"/>
</dbReference>
<dbReference type="InterPro" id="IPR013154">
    <property type="entry name" value="ADH-like_N"/>
</dbReference>
<gene>
    <name evidence="13" type="ORF">VTJ49DRAFT_7426</name>
</gene>
<dbReference type="Gene3D" id="3.10.129.110">
    <property type="entry name" value="Polyketide synthase dehydratase"/>
    <property type="match status" value="1"/>
</dbReference>
<evidence type="ECO:0000259" key="10">
    <source>
        <dbReference type="PROSITE" id="PS50075"/>
    </source>
</evidence>
<dbReference type="InterPro" id="IPR014031">
    <property type="entry name" value="Ketoacyl_synth_C"/>
</dbReference>
<evidence type="ECO:0000256" key="2">
    <source>
        <dbReference type="ARBA" id="ARBA00022553"/>
    </source>
</evidence>
<dbReference type="SMART" id="SM00827">
    <property type="entry name" value="PKS_AT"/>
    <property type="match status" value="1"/>
</dbReference>
<dbReference type="InterPro" id="IPR013217">
    <property type="entry name" value="Methyltransf_12"/>
</dbReference>
<dbReference type="InterPro" id="IPR014030">
    <property type="entry name" value="Ketoacyl_synth_N"/>
</dbReference>
<dbReference type="PROSITE" id="PS50075">
    <property type="entry name" value="CARRIER"/>
    <property type="match status" value="1"/>
</dbReference>
<dbReference type="Gene3D" id="3.40.50.720">
    <property type="entry name" value="NAD(P)-binding Rossmann-like Domain"/>
    <property type="match status" value="2"/>
</dbReference>
<dbReference type="Proteomes" id="UP001583172">
    <property type="component" value="Unassembled WGS sequence"/>
</dbReference>
<dbReference type="Pfam" id="PF00109">
    <property type="entry name" value="ketoacyl-synt"/>
    <property type="match status" value="2"/>
</dbReference>
<evidence type="ECO:0000256" key="9">
    <source>
        <dbReference type="SAM" id="MobiDB-lite"/>
    </source>
</evidence>
<dbReference type="Gene3D" id="3.40.366.10">
    <property type="entry name" value="Malonyl-Coenzyme A Acyl Carrier Protein, domain 2"/>
    <property type="match status" value="1"/>
</dbReference>
<dbReference type="Pfam" id="PF08240">
    <property type="entry name" value="ADH_N"/>
    <property type="match status" value="1"/>
</dbReference>
<dbReference type="Gene3D" id="3.40.47.10">
    <property type="match status" value="2"/>
</dbReference>
<feature type="compositionally biased region" description="Low complexity" evidence="9">
    <location>
        <begin position="2417"/>
        <end position="2436"/>
    </location>
</feature>
<dbReference type="InterPro" id="IPR042104">
    <property type="entry name" value="PKS_dehydratase_sf"/>
</dbReference>
<evidence type="ECO:0000256" key="5">
    <source>
        <dbReference type="ARBA" id="ARBA00023002"/>
    </source>
</evidence>
<dbReference type="InterPro" id="IPR001227">
    <property type="entry name" value="Ac_transferase_dom_sf"/>
</dbReference>
<dbReference type="SUPFAM" id="SSF53335">
    <property type="entry name" value="S-adenosyl-L-methionine-dependent methyltransferases"/>
    <property type="match status" value="1"/>
</dbReference>
<dbReference type="CDD" id="cd00833">
    <property type="entry name" value="PKS"/>
    <property type="match status" value="1"/>
</dbReference>
<dbReference type="InterPro" id="IPR049552">
    <property type="entry name" value="PKS_DH_N"/>
</dbReference>
<dbReference type="Pfam" id="PF16197">
    <property type="entry name" value="KAsynt_C_assoc"/>
    <property type="match status" value="1"/>
</dbReference>
<dbReference type="PROSITE" id="PS00012">
    <property type="entry name" value="PHOSPHOPANTETHEINE"/>
    <property type="match status" value="1"/>
</dbReference>
<evidence type="ECO:0000256" key="8">
    <source>
        <dbReference type="PROSITE-ProRule" id="PRU01363"/>
    </source>
</evidence>
<dbReference type="PROSITE" id="PS52019">
    <property type="entry name" value="PKS_MFAS_DH"/>
    <property type="match status" value="1"/>
</dbReference>
<dbReference type="InterPro" id="IPR009081">
    <property type="entry name" value="PP-bd_ACP"/>
</dbReference>
<dbReference type="InterPro" id="IPR011032">
    <property type="entry name" value="GroES-like_sf"/>
</dbReference>
<dbReference type="InterPro" id="IPR049551">
    <property type="entry name" value="PKS_DH_C"/>
</dbReference>
<dbReference type="PANTHER" id="PTHR43775">
    <property type="entry name" value="FATTY ACID SYNTHASE"/>
    <property type="match status" value="1"/>
</dbReference>
<dbReference type="InterPro" id="IPR029063">
    <property type="entry name" value="SAM-dependent_MTases_sf"/>
</dbReference>
<evidence type="ECO:0000256" key="7">
    <source>
        <dbReference type="ARBA" id="ARBA00023315"/>
    </source>
</evidence>
<dbReference type="InterPro" id="IPR049900">
    <property type="entry name" value="PKS_mFAS_DH"/>
</dbReference>
<name>A0ABR3VGW3_HUMIN</name>
<organism evidence="13 14">
    <name type="scientific">Humicola insolens</name>
    <name type="common">Soft-rot fungus</name>
    <dbReference type="NCBI Taxonomy" id="85995"/>
    <lineage>
        <taxon>Eukaryota</taxon>
        <taxon>Fungi</taxon>
        <taxon>Dikarya</taxon>
        <taxon>Ascomycota</taxon>
        <taxon>Pezizomycotina</taxon>
        <taxon>Sordariomycetes</taxon>
        <taxon>Sordariomycetidae</taxon>
        <taxon>Sordariales</taxon>
        <taxon>Chaetomiaceae</taxon>
        <taxon>Mycothermus</taxon>
    </lineage>
</organism>
<dbReference type="SMART" id="SM00829">
    <property type="entry name" value="PKS_ER"/>
    <property type="match status" value="1"/>
</dbReference>
<feature type="region of interest" description="N-terminal hotdog fold" evidence="8">
    <location>
        <begin position="947"/>
        <end position="1084"/>
    </location>
</feature>
<feature type="domain" description="Carrier" evidence="10">
    <location>
        <begin position="2449"/>
        <end position="2528"/>
    </location>
</feature>
<sequence length="2534" mass="275401">MAPAPTPIAVIGMSCRFAGDVDSPSKLWDLLAEGRSAWSEIPKDRFNIDGFHHPNHEKLNGTNVIGGHFLNEDIALFDAQFFNLSAEMAAALDPQFRLQLESTYEALESAGLTLQDVAGSNTAVFAGSFFPLHQGCQSLRAGETDMAIVGSANLMFNPDMFMAMSSVTLISKDGKSYAFDNRANGYGRGEGSATVILKRLDDALRDGDPIRAVIRETGVNQDGRTETITTPSGAAQEALIRDCYRRAGLDPAETGYFEAHGTGTPTGDPIEVAAIAAVFKDAKRDGEPLRIGSVKTNIGHTEAASGLAAVMKVALALEMGLIPPSINFEKPNEKLKLEEWNLKVPTTLEAWPDCHGIRRASINNFGYGGSNAHVIMEAFDSYRAGCLSGVIQTNGGKGYPSRNELVKGGSRSLTNGDSGAINGHNGHEYSGNGNGNGHSPRDSTSSDLENKRSRVFTLSGKDERATGVMAEKLRQHLAKIQESETTGTVIEEQVYLDNLSYTLNHRRTVFPWVSVVTANSITSLIQNLDSSSSRGQAKPVNRNSSPPRLGFVYTGQGAQWWAMGRELISVYPAFKSALLDCDAELKKFGATWNIIDELSRSEPTTRVNQLDYSTPLCVALQIALTLLLRAWDITPVAVASHSSGEIAAAFAAGALDLPSAMAVAYARGDLASGSTRSKEICKASSRGGMTAVGLGKDGVQPYLARVTRGKVVLACENSPGSVTLSGDVCALEEVEGVLKADNVFVRRLRVDAAWHSHHMEAVAEAYREAMEGKVRPAVKGGLDVVFASPSTGRRMHDPEEMADPGHWVRSLTGPVRFVEAFRSMCFGDGPERNTKPEVDMVIEVGPHAALSGPIQEILGMPEFDGIEIPYASCLVRKQNAVDTMLNLVSNLVRNGHPVNLGAVNFPFGRHGLKVLTDLPHYPWNHQTRHWAEPRLNRALRARSESSHDLLGSLVLGANKDAPVWRHFVRVNDVPWVRDHVVQNAIVYPAAGYLCMAIEGAARHAADKFSGRLIQGYCLRDVDIINALVVPETSEGVELQLSLRPCGDRMLDMKDWCEFVVQSVDMDSKWTDHCKGLIMVEYQDKSLPHLNDLGQPLNDAAYRIRIRPQDLYASLRAGGISHGPLFQNLHSIRTRSKQSVAVFTVADSASSMPHRHQHPHVVHPTTLDSVFQAAYSALPGVDHSLGSPKVPSSPSPVITISNLTYTSIGPSPPTTTPSWTLEKFTTPTWIPHPSFLPASHFPSLLSTPLPADEATHLLDLRRACHHYITSALSQLTPSDIPNLAPHHRKFYLWMLHQSNLARTGRLAPGSQTWATTPPEEQEQLLSRVWSATANGEMVCRLGEAILPTLRGEVAPLELMLEGGLLTRYYAEGLKWARANRKLGEMVAAWVRAMPFGRRVRVLEVGAGTGGATAEVLAGLEREGHGREAVGLYEFTDVSSGFFEKARERFEGWGDVMRFRKLDVENDVVEQGFEEGGYDVVVACQVLHATRNMERTMRNVRRLLRPGGKLFIMDTTRDQMDVQFVFGFLPGWWLSEEEERKFSPSLTVPMWDRALNRTGFNGVEVEVRDCDDDELYAFSVIASTAAVPNLPRFDVNVSIVVAARSKAVLDPWIDDLRLSLGLLTGTIPTVNPLEQASPDEHTVCVLLDDTENPVLASTDDKRFEALKTVCTRSRGVLWLTRGGVDPCPKPLANLAAGFFRSVRHEYSNKRLGTLDLDPARPAWSPESVKTVTDVFRALFADLTGVSEPSTDYEFAERDGIIHVPRYFRDVERNEAVFGLPSSTEETPKPRRLEPFLQPDRPLRLTVGTPGLLDTLAFADDPTALEPLPEDHVEIEPRAFGVNFRDVMVAMGQLRSDVMGYECAGIVTRVGAAVGSQLSPGDRVTVLLKGHYGNVVRTHWARVAPIPDDMAFETAASLPTQFVTAYHSLHDLARVQAGETVLIHSATGGVGQAAVMLAQRVGAKVLVTVGSDEKRQLVTERYGIPPESIFSSRDTSFAPGVMAATHGKGVDVVLNSLAGPMLQASFDCLAPFGRFIELGKRDAESNNSLAMEAFTRAVTFSSVDVNALGDKKPLETNRILKEVVSLVAQGDVDAVHPVTVYPLSDAERAFRLMQAGKHIGKIVLSVTPETVVPVLPRSNTPRFRPNASYLVVGGFGGIGRSICRWLAEQGAQHLVVLSRSAGDDKAADLREELSDVGPVSIGAIACDISNRDELKRALGEYAQTGNPPIRGVIHGGMELRDSVLEHMSIEDYHAALAPKLHGSWNLHESFSSPDSLDFFIMLSSLSGVLGLASQANYSAGGAFQDALGRYRVAKGLPAVSLDLGLVTSVGYLAETDDEDGSHEGDKRKIIESLKRHGLTPLRESDVLSALASAITTPFAGQLSLGLNTGPELGPDSALRRDRRFSALEYRQPVTTSADDNNQSNSRTQNNNSPTTDPHALATLLSTSTTQDEAAQHVSRAISRKLADIFLLGEASLANITDRSLTELGVDSLVAVELRNMIALRAGADLSIFEIMQSGCVGKLARTVVGKSRFVVSK</sequence>
<dbReference type="Gene3D" id="3.40.50.150">
    <property type="entry name" value="Vaccinia Virus protein VP39"/>
    <property type="match status" value="1"/>
</dbReference>
<dbReference type="InterPro" id="IPR013968">
    <property type="entry name" value="PKS_KR"/>
</dbReference>
<dbReference type="Gene3D" id="1.10.1200.10">
    <property type="entry name" value="ACP-like"/>
    <property type="match status" value="1"/>
</dbReference>
<dbReference type="InterPro" id="IPR016035">
    <property type="entry name" value="Acyl_Trfase/lysoPLipase"/>
</dbReference>
<dbReference type="Gene3D" id="3.90.180.10">
    <property type="entry name" value="Medium-chain alcohol dehydrogenases, catalytic domain"/>
    <property type="match status" value="1"/>
</dbReference>
<dbReference type="Gene3D" id="3.30.70.3290">
    <property type="match status" value="1"/>
</dbReference>
<dbReference type="InterPro" id="IPR016036">
    <property type="entry name" value="Malonyl_transacylase_ACP-bd"/>
</dbReference>
<keyword evidence="1" id="KW-0596">Phosphopantetheine</keyword>
<dbReference type="SUPFAM" id="SSF53901">
    <property type="entry name" value="Thiolase-like"/>
    <property type="match status" value="1"/>
</dbReference>
<keyword evidence="4" id="KW-0521">NADP</keyword>
<dbReference type="InterPro" id="IPR016039">
    <property type="entry name" value="Thiolase-like"/>
</dbReference>
<dbReference type="CDD" id="cd02440">
    <property type="entry name" value="AdoMet_MTases"/>
    <property type="match status" value="1"/>
</dbReference>
<dbReference type="InterPro" id="IPR006162">
    <property type="entry name" value="Ppantetheine_attach_site"/>
</dbReference>
<dbReference type="InterPro" id="IPR036736">
    <property type="entry name" value="ACP-like_sf"/>
</dbReference>
<dbReference type="InterPro" id="IPR050091">
    <property type="entry name" value="PKS_NRPS_Biosynth_Enz"/>
</dbReference>
<dbReference type="InterPro" id="IPR020807">
    <property type="entry name" value="PKS_DH"/>
</dbReference>
<evidence type="ECO:0000313" key="13">
    <source>
        <dbReference type="EMBL" id="KAL1841095.1"/>
    </source>
</evidence>
<comment type="caution">
    <text evidence="13">The sequence shown here is derived from an EMBL/GenBank/DDBJ whole genome shotgun (WGS) entry which is preliminary data.</text>
</comment>
<dbReference type="PROSITE" id="PS52004">
    <property type="entry name" value="KS3_2"/>
    <property type="match status" value="1"/>
</dbReference>
<dbReference type="Pfam" id="PF00550">
    <property type="entry name" value="PP-binding"/>
    <property type="match status" value="1"/>
</dbReference>
<dbReference type="InterPro" id="IPR056501">
    <property type="entry name" value="NAD-bd_HRPKS_sdrA"/>
</dbReference>
<keyword evidence="5" id="KW-0560">Oxidoreductase</keyword>
<dbReference type="SUPFAM" id="SSF51735">
    <property type="entry name" value="NAD(P)-binding Rossmann-fold domains"/>
    <property type="match status" value="2"/>
</dbReference>